<evidence type="ECO:0000259" key="4">
    <source>
        <dbReference type="Pfam" id="PF07804"/>
    </source>
</evidence>
<dbReference type="InterPro" id="IPR012893">
    <property type="entry name" value="HipA-like_C"/>
</dbReference>
<dbReference type="GO" id="GO:0004674">
    <property type="term" value="F:protein serine/threonine kinase activity"/>
    <property type="evidence" value="ECO:0007669"/>
    <property type="project" value="TreeGrafter"/>
</dbReference>
<accession>A0A8B2U5B1</accession>
<comment type="similarity">
    <text evidence="1">Belongs to the HipA Ser/Thr kinase family.</text>
</comment>
<evidence type="ECO:0000256" key="2">
    <source>
        <dbReference type="ARBA" id="ARBA00022679"/>
    </source>
</evidence>
<evidence type="ECO:0000256" key="3">
    <source>
        <dbReference type="ARBA" id="ARBA00022777"/>
    </source>
</evidence>
<proteinExistence type="inferred from homology"/>
<reference evidence="5 6" key="1">
    <citation type="submission" date="2018-05" db="EMBL/GenBank/DDBJ databases">
        <title>Draft Genome Sequences for a Diverse set of 7 Haemophilus Species.</title>
        <authorList>
            <person name="Nichols M."/>
            <person name="Topaz N."/>
            <person name="Wang X."/>
            <person name="Wang X."/>
            <person name="Boxrud D."/>
        </authorList>
    </citation>
    <scope>NUCLEOTIDE SEQUENCE [LARGE SCALE GENOMIC DNA]</scope>
    <source>
        <strain evidence="5 6">C2001002503</strain>
    </source>
</reference>
<name>A0A8B2U5B1_9PAST</name>
<dbReference type="RefSeq" id="WP_111295493.1">
    <property type="nucleotide sequence ID" value="NZ_QEPM01000003.1"/>
</dbReference>
<keyword evidence="3" id="KW-0418">Kinase</keyword>
<evidence type="ECO:0000256" key="1">
    <source>
        <dbReference type="ARBA" id="ARBA00010164"/>
    </source>
</evidence>
<dbReference type="Gene3D" id="1.10.1070.20">
    <property type="match status" value="1"/>
</dbReference>
<dbReference type="EMBL" id="QEPM01000003">
    <property type="protein sequence ID" value="RDE70986.1"/>
    <property type="molecule type" value="Genomic_DNA"/>
</dbReference>
<gene>
    <name evidence="5" type="ORF">DPV83_04635</name>
</gene>
<dbReference type="PANTHER" id="PTHR37419:SF6">
    <property type="entry name" value="KINASE HI_0665-RELATED"/>
    <property type="match status" value="1"/>
</dbReference>
<dbReference type="GO" id="GO:0005829">
    <property type="term" value="C:cytosol"/>
    <property type="evidence" value="ECO:0007669"/>
    <property type="project" value="TreeGrafter"/>
</dbReference>
<dbReference type="Pfam" id="PF07804">
    <property type="entry name" value="HipA_C"/>
    <property type="match status" value="1"/>
</dbReference>
<dbReference type="Proteomes" id="UP000253998">
    <property type="component" value="Unassembled WGS sequence"/>
</dbReference>
<organism evidence="5 6">
    <name type="scientific">Aggregatibacter segnis</name>
    <dbReference type="NCBI Taxonomy" id="739"/>
    <lineage>
        <taxon>Bacteria</taxon>
        <taxon>Pseudomonadati</taxon>
        <taxon>Pseudomonadota</taxon>
        <taxon>Gammaproteobacteria</taxon>
        <taxon>Pasteurellales</taxon>
        <taxon>Pasteurellaceae</taxon>
        <taxon>Aggregatibacter</taxon>
    </lineage>
</organism>
<comment type="caution">
    <text evidence="5">The sequence shown here is derived from an EMBL/GenBank/DDBJ whole genome shotgun (WGS) entry which is preliminary data.</text>
</comment>
<feature type="domain" description="HipA-like C-terminal" evidence="4">
    <location>
        <begin position="54"/>
        <end position="292"/>
    </location>
</feature>
<dbReference type="PANTHER" id="PTHR37419">
    <property type="entry name" value="SERINE/THREONINE-PROTEIN KINASE TOXIN HIPA"/>
    <property type="match status" value="1"/>
</dbReference>
<evidence type="ECO:0000313" key="6">
    <source>
        <dbReference type="Proteomes" id="UP000253998"/>
    </source>
</evidence>
<dbReference type="AlphaFoldDB" id="A0A8B2U5B1"/>
<keyword evidence="2" id="KW-0808">Transferase</keyword>
<dbReference type="InterPro" id="IPR052028">
    <property type="entry name" value="HipA_Ser/Thr_kinase"/>
</dbReference>
<sequence>MNLCHILMKPLKSRESDYSEEGLYRLTGNPRFNPQLPFSRQEFITNKPKKQQGMSISGYQPKLQLIIKDNQFNSVDQQGNYILKPSPEDYPYLAENEHATMRVMVELGFDVPTNGLFPFETESTKQEFAFVIKRFDRDENGGAIHQEQLDGAMDIKEKYGKIRQDNEQYVSYERIAKFILQHTENNLALQRELFRRVVYAYLLANNDLHLRNFSLLYPKHGTPKLAPIYDFVSVAPYPAIFSSALLALPLLEKEEGNRELAHGFNTQYGAYIGDDFIEFGEKIGLNKKVIIQILIPEIMKEEAKVESIYQCSFMSPSDIDIVLKVYRSRLKLLNILDEPGLS</sequence>
<evidence type="ECO:0000313" key="5">
    <source>
        <dbReference type="EMBL" id="RDE70986.1"/>
    </source>
</evidence>
<protein>
    <submittedName>
        <fullName evidence="5">Type II toxin-antitoxin system HipA family toxin</fullName>
    </submittedName>
</protein>